<evidence type="ECO:0000313" key="3">
    <source>
        <dbReference type="EMBL" id="KAH3703739.1"/>
    </source>
</evidence>
<comment type="caution">
    <text evidence="3">The sequence shown here is derived from an EMBL/GenBank/DDBJ whole genome shotgun (WGS) entry which is preliminary data.</text>
</comment>
<reference evidence="3" key="1">
    <citation type="journal article" date="2019" name="bioRxiv">
        <title>The Genome of the Zebra Mussel, Dreissena polymorpha: A Resource for Invasive Species Research.</title>
        <authorList>
            <person name="McCartney M.A."/>
            <person name="Auch B."/>
            <person name="Kono T."/>
            <person name="Mallez S."/>
            <person name="Zhang Y."/>
            <person name="Obille A."/>
            <person name="Becker A."/>
            <person name="Abrahante J.E."/>
            <person name="Garbe J."/>
            <person name="Badalamenti J.P."/>
            <person name="Herman A."/>
            <person name="Mangelson H."/>
            <person name="Liachko I."/>
            <person name="Sullivan S."/>
            <person name="Sone E.D."/>
            <person name="Koren S."/>
            <person name="Silverstein K.A.T."/>
            <person name="Beckman K.B."/>
            <person name="Gohl D.M."/>
        </authorList>
    </citation>
    <scope>NUCLEOTIDE SEQUENCE</scope>
    <source>
        <strain evidence="3">Duluth1</strain>
        <tissue evidence="3">Whole animal</tissue>
    </source>
</reference>
<keyword evidence="1" id="KW-0175">Coiled coil</keyword>
<evidence type="ECO:0000256" key="1">
    <source>
        <dbReference type="SAM" id="Coils"/>
    </source>
</evidence>
<evidence type="ECO:0000256" key="2">
    <source>
        <dbReference type="SAM" id="MobiDB-lite"/>
    </source>
</evidence>
<name>A0A9D3YMW1_DREPO</name>
<gene>
    <name evidence="3" type="ORF">DPMN_078784</name>
</gene>
<protein>
    <submittedName>
        <fullName evidence="3">Uncharacterized protein</fullName>
    </submittedName>
</protein>
<organism evidence="3 4">
    <name type="scientific">Dreissena polymorpha</name>
    <name type="common">Zebra mussel</name>
    <name type="synonym">Mytilus polymorpha</name>
    <dbReference type="NCBI Taxonomy" id="45954"/>
    <lineage>
        <taxon>Eukaryota</taxon>
        <taxon>Metazoa</taxon>
        <taxon>Spiralia</taxon>
        <taxon>Lophotrochozoa</taxon>
        <taxon>Mollusca</taxon>
        <taxon>Bivalvia</taxon>
        <taxon>Autobranchia</taxon>
        <taxon>Heteroconchia</taxon>
        <taxon>Euheterodonta</taxon>
        <taxon>Imparidentia</taxon>
        <taxon>Neoheterodontei</taxon>
        <taxon>Myida</taxon>
        <taxon>Dreissenoidea</taxon>
        <taxon>Dreissenidae</taxon>
        <taxon>Dreissena</taxon>
    </lineage>
</organism>
<dbReference type="EMBL" id="JAIWYP010000015">
    <property type="protein sequence ID" value="KAH3703739.1"/>
    <property type="molecule type" value="Genomic_DNA"/>
</dbReference>
<dbReference type="AlphaFoldDB" id="A0A9D3YMW1"/>
<proteinExistence type="predicted"/>
<evidence type="ECO:0000313" key="4">
    <source>
        <dbReference type="Proteomes" id="UP000828390"/>
    </source>
</evidence>
<sequence length="111" mass="13102">MLQIGPVSLRSSAGRQPDERKNTSAAHRTADREDEFRRHVLDQLKEIKDSIKNLHRKMDKQHQSKLTYPPVHQQKQHFYHKLSRSQSSLISILYGNCRWNAGKRKRVYGRP</sequence>
<feature type="compositionally biased region" description="Basic and acidic residues" evidence="2">
    <location>
        <begin position="16"/>
        <end position="36"/>
    </location>
</feature>
<dbReference type="Proteomes" id="UP000828390">
    <property type="component" value="Unassembled WGS sequence"/>
</dbReference>
<reference evidence="3" key="2">
    <citation type="submission" date="2020-11" db="EMBL/GenBank/DDBJ databases">
        <authorList>
            <person name="McCartney M.A."/>
            <person name="Auch B."/>
            <person name="Kono T."/>
            <person name="Mallez S."/>
            <person name="Becker A."/>
            <person name="Gohl D.M."/>
            <person name="Silverstein K.A.T."/>
            <person name="Koren S."/>
            <person name="Bechman K.B."/>
            <person name="Herman A."/>
            <person name="Abrahante J.E."/>
            <person name="Garbe J."/>
        </authorList>
    </citation>
    <scope>NUCLEOTIDE SEQUENCE</scope>
    <source>
        <strain evidence="3">Duluth1</strain>
        <tissue evidence="3">Whole animal</tissue>
    </source>
</reference>
<feature type="region of interest" description="Disordered" evidence="2">
    <location>
        <begin position="1"/>
        <end position="36"/>
    </location>
</feature>
<accession>A0A9D3YMW1</accession>
<feature type="coiled-coil region" evidence="1">
    <location>
        <begin position="37"/>
        <end position="64"/>
    </location>
</feature>
<keyword evidence="4" id="KW-1185">Reference proteome</keyword>